<dbReference type="EMBL" id="JAWSTH010000080">
    <property type="protein sequence ID" value="MDW5597256.1"/>
    <property type="molecule type" value="Genomic_DNA"/>
</dbReference>
<dbReference type="Gene3D" id="3.30.420.40">
    <property type="match status" value="2"/>
</dbReference>
<dbReference type="InterPro" id="IPR043129">
    <property type="entry name" value="ATPase_NBD"/>
</dbReference>
<comment type="similarity">
    <text evidence="1">Belongs to the ROK (NagC/XylR) family.</text>
</comment>
<dbReference type="PANTHER" id="PTHR18964:SF149">
    <property type="entry name" value="BIFUNCTIONAL UDP-N-ACETYLGLUCOSAMINE 2-EPIMERASE_N-ACETYLMANNOSAMINE KINASE"/>
    <property type="match status" value="1"/>
</dbReference>
<gene>
    <name evidence="3" type="ORF">R7226_23110</name>
</gene>
<keyword evidence="4" id="KW-1185">Reference proteome</keyword>
<accession>A0ABU4HVA7</accession>
<dbReference type="Proteomes" id="UP001284601">
    <property type="component" value="Unassembled WGS sequence"/>
</dbReference>
<organism evidence="3 4">
    <name type="scientific">Conexibacter stalactiti</name>
    <dbReference type="NCBI Taxonomy" id="1940611"/>
    <lineage>
        <taxon>Bacteria</taxon>
        <taxon>Bacillati</taxon>
        <taxon>Actinomycetota</taxon>
        <taxon>Thermoleophilia</taxon>
        <taxon>Solirubrobacterales</taxon>
        <taxon>Conexibacteraceae</taxon>
        <taxon>Conexibacter</taxon>
    </lineage>
</organism>
<dbReference type="SUPFAM" id="SSF53067">
    <property type="entry name" value="Actin-like ATPase domain"/>
    <property type="match status" value="1"/>
</dbReference>
<evidence type="ECO:0000256" key="1">
    <source>
        <dbReference type="ARBA" id="ARBA00006479"/>
    </source>
</evidence>
<comment type="caution">
    <text evidence="3">The sequence shown here is derived from an EMBL/GenBank/DDBJ whole genome shotgun (WGS) entry which is preliminary data.</text>
</comment>
<feature type="domain" description="C2H2-type" evidence="2">
    <location>
        <begin position="178"/>
        <end position="201"/>
    </location>
</feature>
<sequence length="320" mass="32602">MSLRGGIDLGGTKIQTVVVDDDNRVLGEARHPTPLKGGPQDVADAMAAALREAAKGAGAEAGDLAGVGVGSPGAIDASAGSVGQARNLPDWEGVFPLAHALSDALDGVTVKLGNDVSVATDAEVVLGAGVGTRSLLGVFWGTGVGGGVVLGGRTWDGEGAAGEIGHMVVKQGGRKCPCGRHGCMEAYAGRGAMEAHARKRHEDGEKTDLFHLMKKHDRPRLTSGIWSRALDAGDKLATEIVDEAVAAIGTGVASAVNLLDVEVVLIGGGLGLRLGEEYRVRILEAMMPHLFNDDRPPDVRLAALGDLGGAIGAALLAADR</sequence>
<evidence type="ECO:0000313" key="4">
    <source>
        <dbReference type="Proteomes" id="UP001284601"/>
    </source>
</evidence>
<dbReference type="RefSeq" id="WP_318599720.1">
    <property type="nucleotide sequence ID" value="NZ_JAWSTH010000080.1"/>
</dbReference>
<dbReference type="InterPro" id="IPR000600">
    <property type="entry name" value="ROK"/>
</dbReference>
<dbReference type="PROSITE" id="PS00028">
    <property type="entry name" value="ZINC_FINGER_C2H2_1"/>
    <property type="match status" value="1"/>
</dbReference>
<dbReference type="Pfam" id="PF00480">
    <property type="entry name" value="ROK"/>
    <property type="match status" value="1"/>
</dbReference>
<evidence type="ECO:0000313" key="3">
    <source>
        <dbReference type="EMBL" id="MDW5597256.1"/>
    </source>
</evidence>
<reference evidence="4" key="1">
    <citation type="submission" date="2023-07" db="EMBL/GenBank/DDBJ databases">
        <title>Conexibacter stalactiti sp. nov., isolated from stalactites in a lava cave and emended description of the genus Conexibacter.</title>
        <authorList>
            <person name="Lee S.D."/>
        </authorList>
    </citation>
    <scope>NUCLEOTIDE SEQUENCE [LARGE SCALE GENOMIC DNA]</scope>
    <source>
        <strain evidence="4">KCTC 39840</strain>
    </source>
</reference>
<protein>
    <submittedName>
        <fullName evidence="3">ROK family protein</fullName>
    </submittedName>
</protein>
<dbReference type="PANTHER" id="PTHR18964">
    <property type="entry name" value="ROK (REPRESSOR, ORF, KINASE) FAMILY"/>
    <property type="match status" value="1"/>
</dbReference>
<name>A0ABU4HVA7_9ACTN</name>
<proteinExistence type="inferred from homology"/>
<dbReference type="InterPro" id="IPR013087">
    <property type="entry name" value="Znf_C2H2_type"/>
</dbReference>
<evidence type="ECO:0000259" key="2">
    <source>
        <dbReference type="PROSITE" id="PS00028"/>
    </source>
</evidence>
<reference evidence="3 4" key="2">
    <citation type="submission" date="2023-10" db="EMBL/GenBank/DDBJ databases">
        <authorList>
            <person name="Han X.F."/>
        </authorList>
    </citation>
    <scope>NUCLEOTIDE SEQUENCE [LARGE SCALE GENOMIC DNA]</scope>
    <source>
        <strain evidence="3 4">KCTC 39840</strain>
    </source>
</reference>